<dbReference type="EMBL" id="JAUKUD010000003">
    <property type="protein sequence ID" value="KAK0750107.1"/>
    <property type="molecule type" value="Genomic_DNA"/>
</dbReference>
<proteinExistence type="predicted"/>
<comment type="caution">
    <text evidence="2">The sequence shown here is derived from an EMBL/GenBank/DDBJ whole genome shotgun (WGS) entry which is preliminary data.</text>
</comment>
<dbReference type="AlphaFoldDB" id="A0AA40K968"/>
<feature type="signal peptide" evidence="1">
    <location>
        <begin position="1"/>
        <end position="16"/>
    </location>
</feature>
<dbReference type="Proteomes" id="UP001172155">
    <property type="component" value="Unassembled WGS sequence"/>
</dbReference>
<evidence type="ECO:0008006" key="4">
    <source>
        <dbReference type="Google" id="ProtNLM"/>
    </source>
</evidence>
<name>A0AA40K968_9PEZI</name>
<evidence type="ECO:0000313" key="2">
    <source>
        <dbReference type="EMBL" id="KAK0750107.1"/>
    </source>
</evidence>
<gene>
    <name evidence="2" type="ORF">B0T18DRAFT_408236</name>
</gene>
<accession>A0AA40K968</accession>
<keyword evidence="1" id="KW-0732">Signal</keyword>
<reference evidence="2" key="1">
    <citation type="submission" date="2023-06" db="EMBL/GenBank/DDBJ databases">
        <title>Genome-scale phylogeny and comparative genomics of the fungal order Sordariales.</title>
        <authorList>
            <consortium name="Lawrence Berkeley National Laboratory"/>
            <person name="Hensen N."/>
            <person name="Bonometti L."/>
            <person name="Westerberg I."/>
            <person name="Brannstrom I.O."/>
            <person name="Guillou S."/>
            <person name="Cros-Aarteil S."/>
            <person name="Calhoun S."/>
            <person name="Haridas S."/>
            <person name="Kuo A."/>
            <person name="Mondo S."/>
            <person name="Pangilinan J."/>
            <person name="Riley R."/>
            <person name="LaButti K."/>
            <person name="Andreopoulos B."/>
            <person name="Lipzen A."/>
            <person name="Chen C."/>
            <person name="Yanf M."/>
            <person name="Daum C."/>
            <person name="Ng V."/>
            <person name="Clum A."/>
            <person name="Steindorff A."/>
            <person name="Ohm R."/>
            <person name="Martin F."/>
            <person name="Silar P."/>
            <person name="Natvig D."/>
            <person name="Lalanne C."/>
            <person name="Gautier V."/>
            <person name="Ament-velasquez S.L."/>
            <person name="Kruys A."/>
            <person name="Hutchinson M.I."/>
            <person name="Powell A.J."/>
            <person name="Barry K."/>
            <person name="Miller A.N."/>
            <person name="Grigoriev I.V."/>
            <person name="Debuchy R."/>
            <person name="Gladieux P."/>
            <person name="Thoren M.H."/>
            <person name="Johannesson H."/>
        </authorList>
    </citation>
    <scope>NUCLEOTIDE SEQUENCE</scope>
    <source>
        <strain evidence="2">SMH3187-1</strain>
    </source>
</reference>
<keyword evidence="3" id="KW-1185">Reference proteome</keyword>
<organism evidence="2 3">
    <name type="scientific">Schizothecium vesticola</name>
    <dbReference type="NCBI Taxonomy" id="314040"/>
    <lineage>
        <taxon>Eukaryota</taxon>
        <taxon>Fungi</taxon>
        <taxon>Dikarya</taxon>
        <taxon>Ascomycota</taxon>
        <taxon>Pezizomycotina</taxon>
        <taxon>Sordariomycetes</taxon>
        <taxon>Sordariomycetidae</taxon>
        <taxon>Sordariales</taxon>
        <taxon>Schizotheciaceae</taxon>
        <taxon>Schizothecium</taxon>
    </lineage>
</organism>
<evidence type="ECO:0000256" key="1">
    <source>
        <dbReference type="SAM" id="SignalP"/>
    </source>
</evidence>
<protein>
    <recommendedName>
        <fullName evidence="4">Secreted protein</fullName>
    </recommendedName>
</protein>
<sequence>MMYVAALCYLVFYCFATSLRHCSGIGAGASRVRWRRRHRARRHGVQHVLAVSSLISDDLGLIFHHGGFSRRFWMEVPEPRMPTRWGRGGVGVKEHGGGHTSCLQIGSCRRPGPWEL</sequence>
<feature type="chain" id="PRO_5041247275" description="Secreted protein" evidence="1">
    <location>
        <begin position="17"/>
        <end position="116"/>
    </location>
</feature>
<evidence type="ECO:0000313" key="3">
    <source>
        <dbReference type="Proteomes" id="UP001172155"/>
    </source>
</evidence>